<comment type="caution">
    <text evidence="1">The sequence shown here is derived from an EMBL/GenBank/DDBJ whole genome shotgun (WGS) entry which is preliminary data.</text>
</comment>
<dbReference type="EMBL" id="BART01013601">
    <property type="protein sequence ID" value="GAG78959.1"/>
    <property type="molecule type" value="Genomic_DNA"/>
</dbReference>
<reference evidence="1" key="1">
    <citation type="journal article" date="2014" name="Front. Microbiol.">
        <title>High frequency of phylogenetically diverse reductive dehalogenase-homologous genes in deep subseafloor sedimentary metagenomes.</title>
        <authorList>
            <person name="Kawai M."/>
            <person name="Futagami T."/>
            <person name="Toyoda A."/>
            <person name="Takaki Y."/>
            <person name="Nishi S."/>
            <person name="Hori S."/>
            <person name="Arai W."/>
            <person name="Tsubouchi T."/>
            <person name="Morono Y."/>
            <person name="Uchiyama I."/>
            <person name="Ito T."/>
            <person name="Fujiyama A."/>
            <person name="Inagaki F."/>
            <person name="Takami H."/>
        </authorList>
    </citation>
    <scope>NUCLEOTIDE SEQUENCE</scope>
    <source>
        <strain evidence="1">Expedition CK06-06</strain>
    </source>
</reference>
<feature type="non-terminal residue" evidence="1">
    <location>
        <position position="1"/>
    </location>
</feature>
<organism evidence="1">
    <name type="scientific">marine sediment metagenome</name>
    <dbReference type="NCBI Taxonomy" id="412755"/>
    <lineage>
        <taxon>unclassified sequences</taxon>
        <taxon>metagenomes</taxon>
        <taxon>ecological metagenomes</taxon>
    </lineage>
</organism>
<gene>
    <name evidence="1" type="ORF">S01H4_27705</name>
</gene>
<proteinExistence type="predicted"/>
<dbReference type="AlphaFoldDB" id="X1AB17"/>
<sequence>AIESNDYFNIYVLGGFTTSSSIGDAGNNLDQN</sequence>
<accession>X1AB17</accession>
<protein>
    <submittedName>
        <fullName evidence="1">Uncharacterized protein</fullName>
    </submittedName>
</protein>
<evidence type="ECO:0000313" key="1">
    <source>
        <dbReference type="EMBL" id="GAG78959.1"/>
    </source>
</evidence>
<name>X1AB17_9ZZZZ</name>